<dbReference type="AlphaFoldDB" id="A0A6N6VSL2"/>
<evidence type="ECO:0000313" key="2">
    <source>
        <dbReference type="Proteomes" id="UP000437748"/>
    </source>
</evidence>
<proteinExistence type="predicted"/>
<dbReference type="Proteomes" id="UP000437748">
    <property type="component" value="Unassembled WGS sequence"/>
</dbReference>
<gene>
    <name evidence="1" type="ORF">GCL60_09665</name>
</gene>
<protein>
    <submittedName>
        <fullName evidence="1">Uncharacterized protein</fullName>
    </submittedName>
</protein>
<reference evidence="1 2" key="1">
    <citation type="submission" date="2019-10" db="EMBL/GenBank/DDBJ databases">
        <title>New species of Slilvanegrellaceae.</title>
        <authorList>
            <person name="Pitt A."/>
            <person name="Hahn M.W."/>
        </authorList>
    </citation>
    <scope>NUCLEOTIDE SEQUENCE [LARGE SCALE GENOMIC DNA]</scope>
    <source>
        <strain evidence="1 2">SP-Ram-0.45-NSY-1</strain>
    </source>
</reference>
<organism evidence="1 2">
    <name type="scientific">Silvanigrella paludirubra</name>
    <dbReference type="NCBI Taxonomy" id="2499159"/>
    <lineage>
        <taxon>Bacteria</taxon>
        <taxon>Pseudomonadati</taxon>
        <taxon>Bdellovibrionota</taxon>
        <taxon>Oligoflexia</taxon>
        <taxon>Silvanigrellales</taxon>
        <taxon>Silvanigrellaceae</taxon>
        <taxon>Silvanigrella</taxon>
    </lineage>
</organism>
<name>A0A6N6VSL2_9BACT</name>
<dbReference type="EMBL" id="WFLM01000003">
    <property type="protein sequence ID" value="KAB8039112.1"/>
    <property type="molecule type" value="Genomic_DNA"/>
</dbReference>
<accession>A0A6N6VSL2</accession>
<evidence type="ECO:0000313" key="1">
    <source>
        <dbReference type="EMBL" id="KAB8039112.1"/>
    </source>
</evidence>
<keyword evidence="2" id="KW-1185">Reference proteome</keyword>
<comment type="caution">
    <text evidence="1">The sequence shown here is derived from an EMBL/GenBank/DDBJ whole genome shotgun (WGS) entry which is preliminary data.</text>
</comment>
<sequence>MIDLRNKNSEAILYFNYSDTVIKYPALTYERWTIIQYAAREIAKKDLPIDIPAMVREGLNADGSGWVGEPTVKEVNEREIKKLGQTLFMEFYNLRNADMTRDMASIYFAVVKTARAYAAAATNAYKDFFIDEFLERAMSSNAQYFRTDTAEGRDAQYTKDYRSTHVSVTPSYSSRRYQPHSSGYIEILP</sequence>